<keyword evidence="7" id="KW-0028">Amino-acid biosynthesis</keyword>
<keyword evidence="10" id="KW-0198">Cysteine biosynthesis</keyword>
<dbReference type="Gene3D" id="1.10.3130.10">
    <property type="entry name" value="serine acetyltransferase, domain 1"/>
    <property type="match status" value="1"/>
</dbReference>
<dbReference type="EMBL" id="LZRT01000052">
    <property type="protein sequence ID" value="OUM89105.1"/>
    <property type="molecule type" value="Genomic_DNA"/>
</dbReference>
<dbReference type="InterPro" id="IPR005881">
    <property type="entry name" value="Ser_O-AcTrfase"/>
</dbReference>
<evidence type="ECO:0000259" key="15">
    <source>
        <dbReference type="Pfam" id="PF06426"/>
    </source>
</evidence>
<evidence type="ECO:0000256" key="8">
    <source>
        <dbReference type="ARBA" id="ARBA00022679"/>
    </source>
</evidence>
<dbReference type="Pfam" id="PF00132">
    <property type="entry name" value="Hexapep"/>
    <property type="match status" value="1"/>
</dbReference>
<reference evidence="17" key="1">
    <citation type="submission" date="2016-06" db="EMBL/GenBank/DDBJ databases">
        <authorList>
            <person name="Nascimento L."/>
            <person name="Pereira R.V."/>
            <person name="Martins L.F."/>
            <person name="Quaggio R.B."/>
            <person name="Silva A.M."/>
            <person name="Setubal J.C."/>
        </authorList>
    </citation>
    <scope>NUCLEOTIDE SEQUENCE [LARGE SCALE GENOMIC DNA]</scope>
</reference>
<dbReference type="InterPro" id="IPR010493">
    <property type="entry name" value="Ser_AcTrfase_N"/>
</dbReference>
<keyword evidence="6" id="KW-0963">Cytoplasm</keyword>
<evidence type="ECO:0000256" key="6">
    <source>
        <dbReference type="ARBA" id="ARBA00022490"/>
    </source>
</evidence>
<dbReference type="GO" id="GO:0005737">
    <property type="term" value="C:cytoplasm"/>
    <property type="evidence" value="ECO:0007669"/>
    <property type="project" value="UniProtKB-SubCell"/>
</dbReference>
<evidence type="ECO:0000256" key="4">
    <source>
        <dbReference type="ARBA" id="ARBA00013266"/>
    </source>
</evidence>
<evidence type="ECO:0000256" key="3">
    <source>
        <dbReference type="ARBA" id="ARBA00007274"/>
    </source>
</evidence>
<keyword evidence="8 14" id="KW-0808">Transferase</keyword>
<dbReference type="PIRSF" id="PIRSF000441">
    <property type="entry name" value="CysE"/>
    <property type="match status" value="1"/>
</dbReference>
<dbReference type="FunFam" id="1.10.3130.10:FF:000002">
    <property type="entry name" value="Serine acetyltransferase"/>
    <property type="match status" value="1"/>
</dbReference>
<evidence type="ECO:0000313" key="17">
    <source>
        <dbReference type="Proteomes" id="UP000196475"/>
    </source>
</evidence>
<comment type="function">
    <text evidence="13">Catalyzes the acetylation of serine by acetyl-CoA to produce O-acetylserine (OAS).</text>
</comment>
<evidence type="ECO:0000256" key="5">
    <source>
        <dbReference type="ARBA" id="ARBA00018522"/>
    </source>
</evidence>
<evidence type="ECO:0000256" key="10">
    <source>
        <dbReference type="ARBA" id="ARBA00023192"/>
    </source>
</evidence>
<comment type="caution">
    <text evidence="16">The sequence shown here is derived from an EMBL/GenBank/DDBJ whole genome shotgun (WGS) entry which is preliminary data.</text>
</comment>
<dbReference type="AlphaFoldDB" id="A0A1Y3PP12"/>
<comment type="pathway">
    <text evidence="2">Amino-acid biosynthesis; L-cysteine biosynthesis; L-cysteine from L-serine: step 1/2.</text>
</comment>
<dbReference type="FunFam" id="2.160.10.10:FF:000007">
    <property type="entry name" value="Serine acetyltransferase"/>
    <property type="match status" value="1"/>
</dbReference>
<dbReference type="Gene3D" id="2.160.10.10">
    <property type="entry name" value="Hexapeptide repeat proteins"/>
    <property type="match status" value="1"/>
</dbReference>
<dbReference type="UniPathway" id="UPA00136">
    <property type="reaction ID" value="UER00199"/>
</dbReference>
<keyword evidence="11 14" id="KW-0012">Acyltransferase</keyword>
<evidence type="ECO:0000256" key="1">
    <source>
        <dbReference type="ARBA" id="ARBA00004496"/>
    </source>
</evidence>
<dbReference type="InterPro" id="IPR042122">
    <property type="entry name" value="Ser_AcTrfase_N_sf"/>
</dbReference>
<dbReference type="InterPro" id="IPR045304">
    <property type="entry name" value="LbH_SAT"/>
</dbReference>
<dbReference type="GO" id="GO:0006535">
    <property type="term" value="P:cysteine biosynthetic process from serine"/>
    <property type="evidence" value="ECO:0007669"/>
    <property type="project" value="InterPro"/>
</dbReference>
<dbReference type="EC" id="2.3.1.30" evidence="4 14"/>
<accession>A0A1Y3PP12</accession>
<dbReference type="NCBIfam" id="NF041874">
    <property type="entry name" value="EPS_EpsC"/>
    <property type="match status" value="1"/>
</dbReference>
<dbReference type="InterPro" id="IPR011004">
    <property type="entry name" value="Trimer_LpxA-like_sf"/>
</dbReference>
<evidence type="ECO:0000256" key="13">
    <source>
        <dbReference type="ARBA" id="ARBA00053848"/>
    </source>
</evidence>
<feature type="domain" description="Serine acetyltransferase N-terminal" evidence="15">
    <location>
        <begin position="5"/>
        <end position="37"/>
    </location>
</feature>
<evidence type="ECO:0000256" key="12">
    <source>
        <dbReference type="ARBA" id="ARBA00049486"/>
    </source>
</evidence>
<comment type="subcellular location">
    <subcellularLocation>
        <location evidence="1">Cytoplasm</location>
    </subcellularLocation>
</comment>
<dbReference type="NCBIfam" id="TIGR01172">
    <property type="entry name" value="cysE"/>
    <property type="match status" value="1"/>
</dbReference>
<dbReference type="Proteomes" id="UP000196475">
    <property type="component" value="Unassembled WGS sequence"/>
</dbReference>
<organism evidence="16 17">
    <name type="scientific">Bacillus thermozeamaize</name>
    <dbReference type="NCBI Taxonomy" id="230954"/>
    <lineage>
        <taxon>Bacteria</taxon>
        <taxon>Bacillati</taxon>
        <taxon>Bacillota</taxon>
        <taxon>Bacilli</taxon>
        <taxon>Bacillales</taxon>
        <taxon>Bacillaceae</taxon>
        <taxon>Bacillus</taxon>
    </lineage>
</organism>
<proteinExistence type="inferred from homology"/>
<sequence>MAFWKTLREDIEAVFERDPAARNVFEVVLTYSGLHAIWFHRLAHALWKRGFRTLARIISQFSRFLTGIEIHPGAVIGRKLFIDHGMGVVIGETCEIGDNVTLYQGVTLGGTGKEKGKRHPTIGNHVVIATGAKVLGSFKIGDYSKIGAGSVVLQEVPPHSTVVGIPGRVVRQNGVRVQNDLDHVNLPDPVTDTLRKMQYEIEQLKKELAELKEAAERKGDPLRNVN</sequence>
<evidence type="ECO:0000313" key="16">
    <source>
        <dbReference type="EMBL" id="OUM89105.1"/>
    </source>
</evidence>
<dbReference type="CDD" id="cd03354">
    <property type="entry name" value="LbH_SAT"/>
    <property type="match status" value="1"/>
</dbReference>
<evidence type="ECO:0000256" key="7">
    <source>
        <dbReference type="ARBA" id="ARBA00022605"/>
    </source>
</evidence>
<protein>
    <recommendedName>
        <fullName evidence="5 14">Serine acetyltransferase</fullName>
        <ecNumber evidence="4 14">2.3.1.30</ecNumber>
    </recommendedName>
</protein>
<dbReference type="PANTHER" id="PTHR42811">
    <property type="entry name" value="SERINE ACETYLTRANSFERASE"/>
    <property type="match status" value="1"/>
</dbReference>
<dbReference type="GO" id="GO:0009001">
    <property type="term" value="F:serine O-acetyltransferase activity"/>
    <property type="evidence" value="ECO:0007669"/>
    <property type="project" value="UniProtKB-EC"/>
</dbReference>
<evidence type="ECO:0000256" key="11">
    <source>
        <dbReference type="ARBA" id="ARBA00023315"/>
    </source>
</evidence>
<evidence type="ECO:0000256" key="9">
    <source>
        <dbReference type="ARBA" id="ARBA00022737"/>
    </source>
</evidence>
<comment type="catalytic activity">
    <reaction evidence="12 14">
        <text>L-serine + acetyl-CoA = O-acetyl-L-serine + CoA</text>
        <dbReference type="Rhea" id="RHEA:24560"/>
        <dbReference type="ChEBI" id="CHEBI:33384"/>
        <dbReference type="ChEBI" id="CHEBI:57287"/>
        <dbReference type="ChEBI" id="CHEBI:57288"/>
        <dbReference type="ChEBI" id="CHEBI:58340"/>
        <dbReference type="EC" id="2.3.1.30"/>
    </reaction>
</comment>
<dbReference type="SUPFAM" id="SSF51161">
    <property type="entry name" value="Trimeric LpxA-like enzymes"/>
    <property type="match status" value="1"/>
</dbReference>
<dbReference type="InterPro" id="IPR001451">
    <property type="entry name" value="Hexapep"/>
</dbReference>
<evidence type="ECO:0000256" key="14">
    <source>
        <dbReference type="PIRNR" id="PIRNR000441"/>
    </source>
</evidence>
<dbReference type="Pfam" id="PF06426">
    <property type="entry name" value="SATase_N"/>
    <property type="match status" value="1"/>
</dbReference>
<comment type="similarity">
    <text evidence="3 14">Belongs to the transferase hexapeptide repeat family.</text>
</comment>
<dbReference type="InterPro" id="IPR053376">
    <property type="entry name" value="Serine_acetyltransferase"/>
</dbReference>
<gene>
    <name evidence="16" type="ORF">BAA01_03390</name>
</gene>
<name>A0A1Y3PP12_9BACI</name>
<keyword evidence="9" id="KW-0677">Repeat</keyword>
<evidence type="ECO:0000256" key="2">
    <source>
        <dbReference type="ARBA" id="ARBA00004876"/>
    </source>
</evidence>